<dbReference type="PANTHER" id="PTHR22604">
    <property type="entry name" value="OXIDOREDUCTASES"/>
    <property type="match status" value="1"/>
</dbReference>
<keyword evidence="2" id="KW-0560">Oxidoreductase</keyword>
<accession>A0A853C140</accession>
<dbReference type="PANTHER" id="PTHR22604:SF105">
    <property type="entry name" value="TRANS-1,2-DIHYDROBENZENE-1,2-DIOL DEHYDROGENASE"/>
    <property type="match status" value="1"/>
</dbReference>
<evidence type="ECO:0000256" key="1">
    <source>
        <dbReference type="ARBA" id="ARBA00010928"/>
    </source>
</evidence>
<dbReference type="Pfam" id="PF22725">
    <property type="entry name" value="GFO_IDH_MocA_C3"/>
    <property type="match status" value="1"/>
</dbReference>
<dbReference type="Proteomes" id="UP000530424">
    <property type="component" value="Unassembled WGS sequence"/>
</dbReference>
<reference evidence="5 6" key="1">
    <citation type="submission" date="2020-07" db="EMBL/GenBank/DDBJ databases">
        <title>Sequencing the genomes of 1000 actinobacteria strains.</title>
        <authorList>
            <person name="Klenk H.-P."/>
        </authorList>
    </citation>
    <scope>NUCLEOTIDE SEQUENCE [LARGE SCALE GENOMIC DNA]</scope>
    <source>
        <strain evidence="5 6">DSM 103833</strain>
    </source>
</reference>
<dbReference type="RefSeq" id="WP_179666711.1">
    <property type="nucleotide sequence ID" value="NZ_JACCFP010000001.1"/>
</dbReference>
<dbReference type="AlphaFoldDB" id="A0A853C140"/>
<dbReference type="GO" id="GO:0000166">
    <property type="term" value="F:nucleotide binding"/>
    <property type="evidence" value="ECO:0007669"/>
    <property type="project" value="InterPro"/>
</dbReference>
<dbReference type="EMBL" id="JACCFP010000001">
    <property type="protein sequence ID" value="NYJ00073.1"/>
    <property type="molecule type" value="Genomic_DNA"/>
</dbReference>
<comment type="similarity">
    <text evidence="1">Belongs to the Gfo/Idh/MocA family.</text>
</comment>
<dbReference type="Pfam" id="PF01408">
    <property type="entry name" value="GFO_IDH_MocA"/>
    <property type="match status" value="1"/>
</dbReference>
<evidence type="ECO:0000313" key="5">
    <source>
        <dbReference type="EMBL" id="NYJ00073.1"/>
    </source>
</evidence>
<dbReference type="InterPro" id="IPR036291">
    <property type="entry name" value="NAD(P)-bd_dom_sf"/>
</dbReference>
<gene>
    <name evidence="5" type="ORF">HNR19_000771</name>
</gene>
<protein>
    <submittedName>
        <fullName evidence="5">Putative dehydrogenase</fullName>
    </submittedName>
</protein>
<organism evidence="5 6">
    <name type="scientific">Nocardioides thalensis</name>
    <dbReference type="NCBI Taxonomy" id="1914755"/>
    <lineage>
        <taxon>Bacteria</taxon>
        <taxon>Bacillati</taxon>
        <taxon>Actinomycetota</taxon>
        <taxon>Actinomycetes</taxon>
        <taxon>Propionibacteriales</taxon>
        <taxon>Nocardioidaceae</taxon>
        <taxon>Nocardioides</taxon>
    </lineage>
</organism>
<evidence type="ECO:0000313" key="6">
    <source>
        <dbReference type="Proteomes" id="UP000530424"/>
    </source>
</evidence>
<evidence type="ECO:0000259" key="3">
    <source>
        <dbReference type="Pfam" id="PF01408"/>
    </source>
</evidence>
<dbReference type="SUPFAM" id="SSF55347">
    <property type="entry name" value="Glyceraldehyde-3-phosphate dehydrogenase-like, C-terminal domain"/>
    <property type="match status" value="1"/>
</dbReference>
<evidence type="ECO:0000256" key="2">
    <source>
        <dbReference type="ARBA" id="ARBA00023002"/>
    </source>
</evidence>
<name>A0A853C140_9ACTN</name>
<dbReference type="SUPFAM" id="SSF51735">
    <property type="entry name" value="NAD(P)-binding Rossmann-fold domains"/>
    <property type="match status" value="1"/>
</dbReference>
<dbReference type="InterPro" id="IPR050984">
    <property type="entry name" value="Gfo/Idh/MocA_domain"/>
</dbReference>
<sequence length="336" mass="36081">MTQPPVRWGVLAPGAIAALFASDLALVPGAELAAVGSRDLARATAFAKEYGGRDTRAYSSYEEVVADPGVDVVYVASPHALHLEQALLAIEHGKPVLCEKPLTLDRATSEQLITTARDAGVLLMEAMWMACSPVIRDLADRLRAGDFGTPRHLSADLSFHFVTEPDHRLRNPALGGGALLDVGIYPLTFAHLMLGEALDLRAVAVLDTVPEGVSPRPVVDLDVSIAGRYPGDTLADLAAGFTSHSPITACIRTDEGWIEVPTEFHHPTHFTFHRPDHDPVRFDPPVPRIGEGYGNEAVEVARCLHEGLLESPLVPHTQTLTIMGQLDDLRAQVGSG</sequence>
<feature type="domain" description="Gfo/Idh/MocA-like oxidoreductase N-terminal" evidence="3">
    <location>
        <begin position="10"/>
        <end position="125"/>
    </location>
</feature>
<evidence type="ECO:0000259" key="4">
    <source>
        <dbReference type="Pfam" id="PF22725"/>
    </source>
</evidence>
<dbReference type="InterPro" id="IPR055170">
    <property type="entry name" value="GFO_IDH_MocA-like_dom"/>
</dbReference>
<dbReference type="Gene3D" id="3.30.360.10">
    <property type="entry name" value="Dihydrodipicolinate Reductase, domain 2"/>
    <property type="match status" value="1"/>
</dbReference>
<dbReference type="GO" id="GO:0016491">
    <property type="term" value="F:oxidoreductase activity"/>
    <property type="evidence" value="ECO:0007669"/>
    <property type="project" value="UniProtKB-KW"/>
</dbReference>
<comment type="caution">
    <text evidence="5">The sequence shown here is derived from an EMBL/GenBank/DDBJ whole genome shotgun (WGS) entry which is preliminary data.</text>
</comment>
<dbReference type="Gene3D" id="3.40.50.720">
    <property type="entry name" value="NAD(P)-binding Rossmann-like Domain"/>
    <property type="match status" value="1"/>
</dbReference>
<proteinExistence type="inferred from homology"/>
<keyword evidence="6" id="KW-1185">Reference proteome</keyword>
<feature type="domain" description="GFO/IDH/MocA-like oxidoreductase" evidence="4">
    <location>
        <begin position="136"/>
        <end position="259"/>
    </location>
</feature>
<dbReference type="InterPro" id="IPR000683">
    <property type="entry name" value="Gfo/Idh/MocA-like_OxRdtase_N"/>
</dbReference>